<dbReference type="PATRIC" id="fig|121290.4.peg.3379"/>
<proteinExistence type="predicted"/>
<evidence type="ECO:0000256" key="4">
    <source>
        <dbReference type="ARBA" id="ARBA00022989"/>
    </source>
</evidence>
<dbReference type="PIRSF" id="PIRSF035875">
    <property type="entry name" value="RNase_BN"/>
    <property type="match status" value="1"/>
</dbReference>
<organism evidence="7 8">
    <name type="scientific">Hyphomicrobium sulfonivorans</name>
    <dbReference type="NCBI Taxonomy" id="121290"/>
    <lineage>
        <taxon>Bacteria</taxon>
        <taxon>Pseudomonadati</taxon>
        <taxon>Pseudomonadota</taxon>
        <taxon>Alphaproteobacteria</taxon>
        <taxon>Hyphomicrobiales</taxon>
        <taxon>Hyphomicrobiaceae</taxon>
        <taxon>Hyphomicrobium</taxon>
    </lineage>
</organism>
<feature type="transmembrane region" description="Helical" evidence="6">
    <location>
        <begin position="180"/>
        <end position="200"/>
    </location>
</feature>
<evidence type="ECO:0000256" key="5">
    <source>
        <dbReference type="ARBA" id="ARBA00023136"/>
    </source>
</evidence>
<dbReference type="EMBL" id="LMTR01000065">
    <property type="protein sequence ID" value="KWT67417.1"/>
    <property type="molecule type" value="Genomic_DNA"/>
</dbReference>
<evidence type="ECO:0000256" key="6">
    <source>
        <dbReference type="SAM" id="Phobius"/>
    </source>
</evidence>
<dbReference type="Pfam" id="PF03631">
    <property type="entry name" value="Virul_fac_BrkB"/>
    <property type="match status" value="1"/>
</dbReference>
<feature type="transmembrane region" description="Helical" evidence="6">
    <location>
        <begin position="20"/>
        <end position="48"/>
    </location>
</feature>
<gene>
    <name evidence="7" type="ORF">APY04_1982</name>
</gene>
<keyword evidence="2" id="KW-1003">Cell membrane</keyword>
<dbReference type="GO" id="GO:0005886">
    <property type="term" value="C:plasma membrane"/>
    <property type="evidence" value="ECO:0007669"/>
    <property type="project" value="UniProtKB-SubCell"/>
</dbReference>
<dbReference type="STRING" id="121290.APY04_1982"/>
<evidence type="ECO:0000256" key="1">
    <source>
        <dbReference type="ARBA" id="ARBA00004651"/>
    </source>
</evidence>
<keyword evidence="8" id="KW-1185">Reference proteome</keyword>
<dbReference type="AlphaFoldDB" id="A0A109BEV3"/>
<evidence type="ECO:0000256" key="3">
    <source>
        <dbReference type="ARBA" id="ARBA00022692"/>
    </source>
</evidence>
<comment type="caution">
    <text evidence="7">The sequence shown here is derived from an EMBL/GenBank/DDBJ whole genome shotgun (WGS) entry which is preliminary data.</text>
</comment>
<dbReference type="RefSeq" id="WP_068462017.1">
    <property type="nucleotide sequence ID" value="NZ_LMTR01000065.1"/>
</dbReference>
<protein>
    <submittedName>
        <fullName evidence="7">Ribonuclease BN</fullName>
        <ecNumber evidence="7">3.1.-.-</ecNumber>
    </submittedName>
</protein>
<feature type="transmembrane region" description="Helical" evidence="6">
    <location>
        <begin position="88"/>
        <end position="111"/>
    </location>
</feature>
<dbReference type="PANTHER" id="PTHR30213">
    <property type="entry name" value="INNER MEMBRANE PROTEIN YHJD"/>
    <property type="match status" value="1"/>
</dbReference>
<accession>A0A109BEV3</accession>
<keyword evidence="5 6" id="KW-0472">Membrane</keyword>
<sequence length="292" mass="32098">MQRYRTLLEAIYRLYEHSGFAMAGAVAFSFVVSLFPFCIFLGALAGIFGGRELANHAIEQLFEILPSGVAAGLAPQVEAIMGRTRIDLLTVSAGLSLFFATNAIETLRTALNGAYRVVEKRPYLYCLVRSMAFVLASAASMLLLTWVVVVGPALAESFDPTLTQSFTLMRSTWLGATMRYVSAGCLIAAQLFAFHLWLAAGERRIKDVWPGVLLSTALWILLASLYSYYLNLSDYTRFYAGLSQLMVAMIFFQMTAVIVILGAELNRGIFEFKRMGAVGLGAVSPPQAHRTR</sequence>
<keyword evidence="4 6" id="KW-1133">Transmembrane helix</keyword>
<feature type="transmembrane region" description="Helical" evidence="6">
    <location>
        <begin position="242"/>
        <end position="265"/>
    </location>
</feature>
<dbReference type="EC" id="3.1.-.-" evidence="7"/>
<dbReference type="Proteomes" id="UP000059074">
    <property type="component" value="Unassembled WGS sequence"/>
</dbReference>
<evidence type="ECO:0000313" key="8">
    <source>
        <dbReference type="Proteomes" id="UP000059074"/>
    </source>
</evidence>
<feature type="transmembrane region" description="Helical" evidence="6">
    <location>
        <begin position="212"/>
        <end position="230"/>
    </location>
</feature>
<feature type="transmembrane region" description="Helical" evidence="6">
    <location>
        <begin position="123"/>
        <end position="149"/>
    </location>
</feature>
<dbReference type="OrthoDB" id="7163777at2"/>
<evidence type="ECO:0000313" key="7">
    <source>
        <dbReference type="EMBL" id="KWT67417.1"/>
    </source>
</evidence>
<evidence type="ECO:0000256" key="2">
    <source>
        <dbReference type="ARBA" id="ARBA00022475"/>
    </source>
</evidence>
<dbReference type="PANTHER" id="PTHR30213:SF0">
    <property type="entry name" value="UPF0761 MEMBRANE PROTEIN YIHY"/>
    <property type="match status" value="1"/>
</dbReference>
<reference evidence="7 8" key="1">
    <citation type="submission" date="2015-10" db="EMBL/GenBank/DDBJ databases">
        <title>Transcriptomic analysis of a linuron degrading triple-species bacterial consortium.</title>
        <authorList>
            <person name="Albers P."/>
        </authorList>
    </citation>
    <scope>NUCLEOTIDE SEQUENCE [LARGE SCALE GENOMIC DNA]</scope>
    <source>
        <strain evidence="7 8">WDL6</strain>
    </source>
</reference>
<name>A0A109BEV3_HYPSL</name>
<comment type="subcellular location">
    <subcellularLocation>
        <location evidence="1">Cell membrane</location>
        <topology evidence="1">Multi-pass membrane protein</topology>
    </subcellularLocation>
</comment>
<dbReference type="InterPro" id="IPR017039">
    <property type="entry name" value="Virul_fac_BrkB"/>
</dbReference>
<keyword evidence="7" id="KW-0378">Hydrolase</keyword>
<keyword evidence="3 6" id="KW-0812">Transmembrane</keyword>
<dbReference type="GO" id="GO:0016787">
    <property type="term" value="F:hydrolase activity"/>
    <property type="evidence" value="ECO:0007669"/>
    <property type="project" value="UniProtKB-KW"/>
</dbReference>